<keyword evidence="2" id="KW-1185">Reference proteome</keyword>
<organism evidence="1 2">
    <name type="scientific">Malus baccata</name>
    <name type="common">Siberian crab apple</name>
    <name type="synonym">Pyrus baccata</name>
    <dbReference type="NCBI Taxonomy" id="106549"/>
    <lineage>
        <taxon>Eukaryota</taxon>
        <taxon>Viridiplantae</taxon>
        <taxon>Streptophyta</taxon>
        <taxon>Embryophyta</taxon>
        <taxon>Tracheophyta</taxon>
        <taxon>Spermatophyta</taxon>
        <taxon>Magnoliopsida</taxon>
        <taxon>eudicotyledons</taxon>
        <taxon>Gunneridae</taxon>
        <taxon>Pentapetalae</taxon>
        <taxon>rosids</taxon>
        <taxon>fabids</taxon>
        <taxon>Rosales</taxon>
        <taxon>Rosaceae</taxon>
        <taxon>Amygdaloideae</taxon>
        <taxon>Maleae</taxon>
        <taxon>Malus</taxon>
    </lineage>
</organism>
<gene>
    <name evidence="1" type="ORF">C1H46_005469</name>
</gene>
<sequence length="138" mass="14819">MGVGEFDREVGGAGLINSVECERGGVMVGWCSGKMSQLISLHQAVTSAPLAPTALMMSAPPIVELMLVARVAPTVSEASASSTFWATHPLMNLRLTHQEPCHGNHPEQTLATSTIEREGSQTELVASSEWWFHVDIYG</sequence>
<evidence type="ECO:0000313" key="2">
    <source>
        <dbReference type="Proteomes" id="UP000315295"/>
    </source>
</evidence>
<evidence type="ECO:0000313" key="1">
    <source>
        <dbReference type="EMBL" id="TQE08855.1"/>
    </source>
</evidence>
<reference evidence="1 2" key="1">
    <citation type="journal article" date="2019" name="G3 (Bethesda)">
        <title>Sequencing of a Wild Apple (Malus baccata) Genome Unravels the Differences Between Cultivated and Wild Apple Species Regarding Disease Resistance and Cold Tolerance.</title>
        <authorList>
            <person name="Chen X."/>
        </authorList>
    </citation>
    <scope>NUCLEOTIDE SEQUENCE [LARGE SCALE GENOMIC DNA]</scope>
    <source>
        <strain evidence="2">cv. Shandingzi</strain>
        <tissue evidence="1">Leaves</tissue>
    </source>
</reference>
<dbReference type="EMBL" id="VIEB01000063">
    <property type="protein sequence ID" value="TQE08855.1"/>
    <property type="molecule type" value="Genomic_DNA"/>
</dbReference>
<comment type="caution">
    <text evidence="1">The sequence shown here is derived from an EMBL/GenBank/DDBJ whole genome shotgun (WGS) entry which is preliminary data.</text>
</comment>
<protein>
    <submittedName>
        <fullName evidence="1">Uncharacterized protein</fullName>
    </submittedName>
</protein>
<dbReference type="AlphaFoldDB" id="A0A540NCS9"/>
<proteinExistence type="predicted"/>
<dbReference type="Proteomes" id="UP000315295">
    <property type="component" value="Unassembled WGS sequence"/>
</dbReference>
<name>A0A540NCS9_MALBA</name>
<accession>A0A540NCS9</accession>